<protein>
    <recommendedName>
        <fullName evidence="2">Fe-S metabolism associated domain-containing protein</fullName>
    </recommendedName>
</protein>
<dbReference type="AlphaFoldDB" id="A0A0J8GR09"/>
<organism evidence="3 4">
    <name type="scientific">Catenovulum maritimum</name>
    <dbReference type="NCBI Taxonomy" id="1513271"/>
    <lineage>
        <taxon>Bacteria</taxon>
        <taxon>Pseudomonadati</taxon>
        <taxon>Pseudomonadota</taxon>
        <taxon>Gammaproteobacteria</taxon>
        <taxon>Alteromonadales</taxon>
        <taxon>Alteromonadaceae</taxon>
        <taxon>Catenovulum</taxon>
    </lineage>
</organism>
<dbReference type="InterPro" id="IPR003808">
    <property type="entry name" value="Fe-S_metab-assoc_dom"/>
</dbReference>
<dbReference type="SUPFAM" id="SSF82649">
    <property type="entry name" value="SufE/NifU"/>
    <property type="match status" value="1"/>
</dbReference>
<dbReference type="STRING" id="1513271.XM47_09495"/>
<sequence>MTQLYSEQAQSLIDFFQQQNGWEYRYRHLMKLAAKLEKIAPENLSDDKKIDGCETNVWMQFDCSNTFNFTANCEARIMSGILYLLQAALNQQTLQYVSEFNLSIYLNQLGLANHFSESRTNGLKSIEAQIKKHAIR</sequence>
<accession>A0A0J8GR09</accession>
<feature type="domain" description="Fe-S metabolism associated" evidence="2">
    <location>
        <begin position="16"/>
        <end position="132"/>
    </location>
</feature>
<evidence type="ECO:0000313" key="3">
    <source>
        <dbReference type="EMBL" id="KMT65265.1"/>
    </source>
</evidence>
<comment type="caution">
    <text evidence="3">The sequence shown here is derived from an EMBL/GenBank/DDBJ whole genome shotgun (WGS) entry which is preliminary data.</text>
</comment>
<dbReference type="RefSeq" id="WP_048691982.1">
    <property type="nucleotide sequence ID" value="NZ_KQ130489.1"/>
</dbReference>
<dbReference type="PANTHER" id="PTHR43597:SF5">
    <property type="entry name" value="SUFE-LIKE PROTEIN 2, CHLOROPLASTIC"/>
    <property type="match status" value="1"/>
</dbReference>
<dbReference type="PANTHER" id="PTHR43597">
    <property type="entry name" value="SULFUR ACCEPTOR PROTEIN CSDE"/>
    <property type="match status" value="1"/>
</dbReference>
<evidence type="ECO:0000256" key="1">
    <source>
        <dbReference type="ARBA" id="ARBA00010282"/>
    </source>
</evidence>
<comment type="similarity">
    <text evidence="1">Belongs to the SufE family.</text>
</comment>
<proteinExistence type="inferred from homology"/>
<dbReference type="EMBL" id="LAZL01000012">
    <property type="protein sequence ID" value="KMT65265.1"/>
    <property type="molecule type" value="Genomic_DNA"/>
</dbReference>
<gene>
    <name evidence="3" type="ORF">XM47_09495</name>
</gene>
<dbReference type="OrthoDB" id="9799320at2"/>
<evidence type="ECO:0000313" key="4">
    <source>
        <dbReference type="Proteomes" id="UP000037600"/>
    </source>
</evidence>
<name>A0A0J8GR09_9ALTE</name>
<dbReference type="Pfam" id="PF02657">
    <property type="entry name" value="SufE"/>
    <property type="match status" value="1"/>
</dbReference>
<reference evidence="3 4" key="1">
    <citation type="submission" date="2015-04" db="EMBL/GenBank/DDBJ databases">
        <title>Draft Genome Sequence of the Novel Agar-Digesting Marine Bacterium Q1.</title>
        <authorList>
            <person name="Li Y."/>
            <person name="Li D."/>
            <person name="Chen G."/>
            <person name="Du Z."/>
        </authorList>
    </citation>
    <scope>NUCLEOTIDE SEQUENCE [LARGE SCALE GENOMIC DNA]</scope>
    <source>
        <strain evidence="3 4">Q1</strain>
    </source>
</reference>
<dbReference type="Gene3D" id="3.90.1010.10">
    <property type="match status" value="1"/>
</dbReference>
<dbReference type="Proteomes" id="UP000037600">
    <property type="component" value="Unassembled WGS sequence"/>
</dbReference>
<evidence type="ECO:0000259" key="2">
    <source>
        <dbReference type="Pfam" id="PF02657"/>
    </source>
</evidence>
<keyword evidence="4" id="KW-1185">Reference proteome</keyword>